<proteinExistence type="predicted"/>
<evidence type="ECO:0000313" key="6">
    <source>
        <dbReference type="WBParaSite" id="Csp11.Scaffold463.g1549.t1"/>
    </source>
</evidence>
<dbReference type="PANTHER" id="PTHR45680">
    <property type="entry name" value="NUCLEAR HORMONE RECEPTOR FAMILY"/>
    <property type="match status" value="1"/>
</dbReference>
<evidence type="ECO:0000259" key="4">
    <source>
        <dbReference type="PROSITE" id="PS51843"/>
    </source>
</evidence>
<dbReference type="PROSITE" id="PS51843">
    <property type="entry name" value="NR_LBD"/>
    <property type="match status" value="1"/>
</dbReference>
<dbReference type="InterPro" id="IPR035500">
    <property type="entry name" value="NHR-like_dom_sf"/>
</dbReference>
<dbReference type="WBParaSite" id="Csp11.Scaffold463.g1549.t1">
    <property type="protein sequence ID" value="Csp11.Scaffold463.g1549.t1"/>
    <property type="gene ID" value="Csp11.Scaffold463.g1549"/>
</dbReference>
<keyword evidence="1" id="KW-0805">Transcription regulation</keyword>
<dbReference type="AlphaFoldDB" id="A0A1I7T1M5"/>
<sequence>MVEMLEVVKYVEKRVMEGISERSRAEHVQRFSDFQYDRDVHHAEKSTAVAVYQNIPPSMSTFLGRPNLIIYSAPPSDFSKSKALMDVQFLIDKAQDILKTGLETPLYMPNSLEKLAMGLDRIRGRSDQSTKIITKVGKEEIFAFLEDDMSKVAKWLTYFDEFQLLSDTMQIDILKGLWSVFGRLERLATTAIARQQNLCGENELMTYIGKDVVMCDRKNLEIDLSWCSKYTFEQLKLFDSHDSDKQLDMLIQMVLDLKPTDVELAYMLCQLCFHQVGKKYQGAIQEVTDRFQEVLSNHLHDYYVNTMRQSKYANRIASMMKINNTIQQCIYRDKVKSELFRVFDVFHVKCSHPELFSHN</sequence>
<dbReference type="InterPro" id="IPR051152">
    <property type="entry name" value="C.elegans_Orphan_NR"/>
</dbReference>
<feature type="domain" description="NR LBD" evidence="4">
    <location>
        <begin position="107"/>
        <end position="359"/>
    </location>
</feature>
<dbReference type="eggNOG" id="KOG3575">
    <property type="taxonomic scope" value="Eukaryota"/>
</dbReference>
<name>A0A1I7T1M5_9PELO</name>
<dbReference type="SUPFAM" id="SSF48508">
    <property type="entry name" value="Nuclear receptor ligand-binding domain"/>
    <property type="match status" value="1"/>
</dbReference>
<dbReference type="InterPro" id="IPR000536">
    <property type="entry name" value="Nucl_hrmn_rcpt_lig-bd"/>
</dbReference>
<evidence type="ECO:0000256" key="1">
    <source>
        <dbReference type="ARBA" id="ARBA00023015"/>
    </source>
</evidence>
<evidence type="ECO:0000256" key="2">
    <source>
        <dbReference type="ARBA" id="ARBA00023163"/>
    </source>
</evidence>
<dbReference type="Proteomes" id="UP000095282">
    <property type="component" value="Unplaced"/>
</dbReference>
<keyword evidence="2" id="KW-0804">Transcription</keyword>
<keyword evidence="5" id="KW-1185">Reference proteome</keyword>
<keyword evidence="3" id="KW-0675">Receptor</keyword>
<dbReference type="Gene3D" id="1.10.565.10">
    <property type="entry name" value="Retinoid X Receptor"/>
    <property type="match status" value="1"/>
</dbReference>
<reference evidence="6" key="1">
    <citation type="submission" date="2016-11" db="UniProtKB">
        <authorList>
            <consortium name="WormBaseParasite"/>
        </authorList>
    </citation>
    <scope>IDENTIFICATION</scope>
</reference>
<accession>A0A1I7T1M5</accession>
<dbReference type="PANTHER" id="PTHR45680:SF5">
    <property type="entry name" value="NUCLEAR HORMONE RECEPTOR FAMILY-RELATED"/>
    <property type="match status" value="1"/>
</dbReference>
<organism evidence="5 6">
    <name type="scientific">Caenorhabditis tropicalis</name>
    <dbReference type="NCBI Taxonomy" id="1561998"/>
    <lineage>
        <taxon>Eukaryota</taxon>
        <taxon>Metazoa</taxon>
        <taxon>Ecdysozoa</taxon>
        <taxon>Nematoda</taxon>
        <taxon>Chromadorea</taxon>
        <taxon>Rhabditida</taxon>
        <taxon>Rhabditina</taxon>
        <taxon>Rhabditomorpha</taxon>
        <taxon>Rhabditoidea</taxon>
        <taxon>Rhabditidae</taxon>
        <taxon>Peloderinae</taxon>
        <taxon>Caenorhabditis</taxon>
    </lineage>
</organism>
<protein>
    <submittedName>
        <fullName evidence="6">NR LBD domain-containing protein</fullName>
    </submittedName>
</protein>
<dbReference type="Pfam" id="PF00104">
    <property type="entry name" value="Hormone_recep"/>
    <property type="match status" value="1"/>
</dbReference>
<evidence type="ECO:0000256" key="3">
    <source>
        <dbReference type="ARBA" id="ARBA00023170"/>
    </source>
</evidence>
<dbReference type="SMART" id="SM00430">
    <property type="entry name" value="HOLI"/>
    <property type="match status" value="1"/>
</dbReference>
<evidence type="ECO:0000313" key="5">
    <source>
        <dbReference type="Proteomes" id="UP000095282"/>
    </source>
</evidence>
<dbReference type="STRING" id="1561998.A0A1I7T1M5"/>